<sequence length="58" mass="6129">LQRNEWDPIIKWAEKRSRSGATLSGPMTMSCRSCGPAPLPAPSSSISAPRAPQSSTSS</sequence>
<accession>A0A2J8RI96</accession>
<proteinExistence type="predicted"/>
<feature type="region of interest" description="Disordered" evidence="1">
    <location>
        <begin position="15"/>
        <end position="58"/>
    </location>
</feature>
<feature type="non-terminal residue" evidence="2">
    <location>
        <position position="1"/>
    </location>
</feature>
<evidence type="ECO:0000256" key="1">
    <source>
        <dbReference type="SAM" id="MobiDB-lite"/>
    </source>
</evidence>
<gene>
    <name evidence="2" type="ORF">CR201_G0050743</name>
</gene>
<name>A0A2J8RI96_PONAB</name>
<dbReference type="AlphaFoldDB" id="A0A2J8RI96"/>
<protein>
    <submittedName>
        <fullName evidence="2">ATPAF2 isoform 11</fullName>
    </submittedName>
</protein>
<feature type="compositionally biased region" description="Low complexity" evidence="1">
    <location>
        <begin position="42"/>
        <end position="58"/>
    </location>
</feature>
<organism evidence="2">
    <name type="scientific">Pongo abelii</name>
    <name type="common">Sumatran orangutan</name>
    <name type="synonym">Pongo pygmaeus abelii</name>
    <dbReference type="NCBI Taxonomy" id="9601"/>
    <lineage>
        <taxon>Eukaryota</taxon>
        <taxon>Metazoa</taxon>
        <taxon>Chordata</taxon>
        <taxon>Craniata</taxon>
        <taxon>Vertebrata</taxon>
        <taxon>Euteleostomi</taxon>
        <taxon>Mammalia</taxon>
        <taxon>Eutheria</taxon>
        <taxon>Euarchontoglires</taxon>
        <taxon>Primates</taxon>
        <taxon>Haplorrhini</taxon>
        <taxon>Catarrhini</taxon>
        <taxon>Hominidae</taxon>
        <taxon>Pongo</taxon>
    </lineage>
</organism>
<reference evidence="2" key="1">
    <citation type="submission" date="2017-12" db="EMBL/GenBank/DDBJ databases">
        <title>High-resolution comparative analysis of great ape genomes.</title>
        <authorList>
            <person name="Pollen A."/>
            <person name="Hastie A."/>
            <person name="Hormozdiari F."/>
            <person name="Dougherty M."/>
            <person name="Liu R."/>
            <person name="Chaisson M."/>
            <person name="Hoppe E."/>
            <person name="Hill C."/>
            <person name="Pang A."/>
            <person name="Hillier L."/>
            <person name="Baker C."/>
            <person name="Armstrong J."/>
            <person name="Shendure J."/>
            <person name="Paten B."/>
            <person name="Wilson R."/>
            <person name="Chao H."/>
            <person name="Schneider V."/>
            <person name="Ventura M."/>
            <person name="Kronenberg Z."/>
            <person name="Murali S."/>
            <person name="Gordon D."/>
            <person name="Cantsilieris S."/>
            <person name="Munson K."/>
            <person name="Nelson B."/>
            <person name="Raja A."/>
            <person name="Underwood J."/>
            <person name="Diekhans M."/>
            <person name="Fiddes I."/>
            <person name="Haussler D."/>
            <person name="Eichler E."/>
        </authorList>
    </citation>
    <scope>NUCLEOTIDE SEQUENCE [LARGE SCALE GENOMIC DNA]</scope>
    <source>
        <strain evidence="2">Susie</strain>
    </source>
</reference>
<evidence type="ECO:0000313" key="2">
    <source>
        <dbReference type="EMBL" id="PNJ08244.1"/>
    </source>
</evidence>
<dbReference type="EMBL" id="NDHI03003690">
    <property type="protein sequence ID" value="PNJ08244.1"/>
    <property type="molecule type" value="Genomic_DNA"/>
</dbReference>
<comment type="caution">
    <text evidence="2">The sequence shown here is derived from an EMBL/GenBank/DDBJ whole genome shotgun (WGS) entry which is preliminary data.</text>
</comment>
<feature type="compositionally biased region" description="Polar residues" evidence="1">
    <location>
        <begin position="19"/>
        <end position="31"/>
    </location>
</feature>